<dbReference type="PANTHER" id="PTHR30570:SF1">
    <property type="entry name" value="PHOSPHATE-BINDING PROTEIN PSTS"/>
    <property type="match status" value="1"/>
</dbReference>
<keyword evidence="8" id="KW-0449">Lipoprotein</keyword>
<protein>
    <submittedName>
        <fullName evidence="11">Substrate-binding domain-containing protein</fullName>
    </submittedName>
</protein>
<keyword evidence="7" id="KW-0564">Palmitate</keyword>
<keyword evidence="5" id="KW-0813">Transport</keyword>
<dbReference type="InterPro" id="IPR050811">
    <property type="entry name" value="Phosphate_ABC_transporter"/>
</dbReference>
<evidence type="ECO:0000256" key="5">
    <source>
        <dbReference type="ARBA" id="ARBA00022592"/>
    </source>
</evidence>
<accession>A0A9D1AFA9</accession>
<feature type="domain" description="PBP" evidence="10">
    <location>
        <begin position="28"/>
        <end position="252"/>
    </location>
</feature>
<evidence type="ECO:0000256" key="3">
    <source>
        <dbReference type="ARBA" id="ARBA00008725"/>
    </source>
</evidence>
<keyword evidence="5" id="KW-0592">Phosphate transport</keyword>
<organism evidence="11 12">
    <name type="scientific">Candidatus Coproplasma stercoripullorum</name>
    <dbReference type="NCBI Taxonomy" id="2840751"/>
    <lineage>
        <taxon>Bacteria</taxon>
        <taxon>Bacillati</taxon>
        <taxon>Bacillota</taxon>
        <taxon>Clostridia</taxon>
        <taxon>Eubacteriales</taxon>
        <taxon>Candidatus Coproplasma</taxon>
    </lineage>
</organism>
<comment type="subcellular location">
    <subcellularLocation>
        <location evidence="2">Cell membrane</location>
        <topology evidence="2">Lipid-anchor</topology>
    </subcellularLocation>
</comment>
<comment type="caution">
    <text evidence="11">The sequence shown here is derived from an EMBL/GenBank/DDBJ whole genome shotgun (WGS) entry which is preliminary data.</text>
</comment>
<dbReference type="GO" id="GO:0005886">
    <property type="term" value="C:plasma membrane"/>
    <property type="evidence" value="ECO:0007669"/>
    <property type="project" value="UniProtKB-SubCell"/>
</dbReference>
<sequence length="269" mass="27473">MKRFGKIVAVAAACAALTGTVAAFSACGTNGGTINISGSTSVQPLMQELADAYMAEHEGVTINVGAGGSGVGISNAQDGTVDLGMASKEIVGDDAEGITTIQIATDGIALIASNDCTVTSVTKDEVYELYVNGTAIQGVITDAVSRDGSSGTREAFQDIMGIETIAQMPELSSQDAVIENVAAADSIIGYVSLEALSGNNTIKGLNFEGVAPTAENVASGAYTLSRPFNIMYNTANGMSDLTADFVDFIFSEAGAAIIEENGQVVVERN</sequence>
<dbReference type="GO" id="GO:0006817">
    <property type="term" value="P:phosphate ion transport"/>
    <property type="evidence" value="ECO:0007669"/>
    <property type="project" value="UniProtKB-KW"/>
</dbReference>
<comment type="function">
    <text evidence="1">Part of the ABC transporter complex PstSACB involved in phosphate import.</text>
</comment>
<dbReference type="Pfam" id="PF12849">
    <property type="entry name" value="PBP_like_2"/>
    <property type="match status" value="1"/>
</dbReference>
<comment type="similarity">
    <text evidence="3">Belongs to the PstS family.</text>
</comment>
<reference evidence="11" key="1">
    <citation type="submission" date="2020-10" db="EMBL/GenBank/DDBJ databases">
        <authorList>
            <person name="Gilroy R."/>
        </authorList>
    </citation>
    <scope>NUCLEOTIDE SEQUENCE</scope>
    <source>
        <strain evidence="11">ChiW25-3613</strain>
    </source>
</reference>
<gene>
    <name evidence="11" type="ORF">IAB90_00665</name>
</gene>
<comment type="subunit">
    <text evidence="4">The complex is composed of two ATP-binding proteins (PstB), two transmembrane proteins (PstC and PstA) and a solute-binding protein (PstS).</text>
</comment>
<feature type="chain" id="PRO_5038339126" evidence="9">
    <location>
        <begin position="26"/>
        <end position="269"/>
    </location>
</feature>
<evidence type="ECO:0000256" key="1">
    <source>
        <dbReference type="ARBA" id="ARBA00002841"/>
    </source>
</evidence>
<dbReference type="PANTHER" id="PTHR30570">
    <property type="entry name" value="PERIPLASMIC PHOSPHATE BINDING COMPONENT OF PHOSPHATE ABC TRANSPORTER"/>
    <property type="match status" value="1"/>
</dbReference>
<evidence type="ECO:0000256" key="4">
    <source>
        <dbReference type="ARBA" id="ARBA00011529"/>
    </source>
</evidence>
<feature type="signal peptide" evidence="9">
    <location>
        <begin position="1"/>
        <end position="25"/>
    </location>
</feature>
<reference evidence="11" key="2">
    <citation type="journal article" date="2021" name="PeerJ">
        <title>Extensive microbial diversity within the chicken gut microbiome revealed by metagenomics and culture.</title>
        <authorList>
            <person name="Gilroy R."/>
            <person name="Ravi A."/>
            <person name="Getino M."/>
            <person name="Pursley I."/>
            <person name="Horton D.L."/>
            <person name="Alikhan N.F."/>
            <person name="Baker D."/>
            <person name="Gharbi K."/>
            <person name="Hall N."/>
            <person name="Watson M."/>
            <person name="Adriaenssens E.M."/>
            <person name="Foster-Nyarko E."/>
            <person name="Jarju S."/>
            <person name="Secka A."/>
            <person name="Antonio M."/>
            <person name="Oren A."/>
            <person name="Chaudhuri R.R."/>
            <person name="La Ragione R."/>
            <person name="Hildebrand F."/>
            <person name="Pallen M.J."/>
        </authorList>
    </citation>
    <scope>NUCLEOTIDE SEQUENCE</scope>
    <source>
        <strain evidence="11">ChiW25-3613</strain>
    </source>
</reference>
<keyword evidence="6 9" id="KW-0732">Signal</keyword>
<evidence type="ECO:0000256" key="8">
    <source>
        <dbReference type="ARBA" id="ARBA00023288"/>
    </source>
</evidence>
<dbReference type="PROSITE" id="PS51257">
    <property type="entry name" value="PROKAR_LIPOPROTEIN"/>
    <property type="match status" value="1"/>
</dbReference>
<dbReference type="Gene3D" id="3.40.190.10">
    <property type="entry name" value="Periplasmic binding protein-like II"/>
    <property type="match status" value="2"/>
</dbReference>
<proteinExistence type="inferred from homology"/>
<evidence type="ECO:0000256" key="9">
    <source>
        <dbReference type="SAM" id="SignalP"/>
    </source>
</evidence>
<dbReference type="Proteomes" id="UP000824179">
    <property type="component" value="Unassembled WGS sequence"/>
</dbReference>
<evidence type="ECO:0000256" key="7">
    <source>
        <dbReference type="ARBA" id="ARBA00023139"/>
    </source>
</evidence>
<evidence type="ECO:0000313" key="11">
    <source>
        <dbReference type="EMBL" id="HIR38873.1"/>
    </source>
</evidence>
<evidence type="ECO:0000313" key="12">
    <source>
        <dbReference type="Proteomes" id="UP000824179"/>
    </source>
</evidence>
<dbReference type="AlphaFoldDB" id="A0A9D1AFA9"/>
<evidence type="ECO:0000256" key="6">
    <source>
        <dbReference type="ARBA" id="ARBA00022729"/>
    </source>
</evidence>
<dbReference type="SUPFAM" id="SSF53850">
    <property type="entry name" value="Periplasmic binding protein-like II"/>
    <property type="match status" value="1"/>
</dbReference>
<dbReference type="InterPro" id="IPR024370">
    <property type="entry name" value="PBP_domain"/>
</dbReference>
<name>A0A9D1AFA9_9FIRM</name>
<dbReference type="EMBL" id="DVHB01000015">
    <property type="protein sequence ID" value="HIR38873.1"/>
    <property type="molecule type" value="Genomic_DNA"/>
</dbReference>
<evidence type="ECO:0000256" key="2">
    <source>
        <dbReference type="ARBA" id="ARBA00004193"/>
    </source>
</evidence>
<evidence type="ECO:0000259" key="10">
    <source>
        <dbReference type="Pfam" id="PF12849"/>
    </source>
</evidence>